<name>A0A2G5HPR1_CERBT</name>
<keyword evidence="1" id="KW-0175">Coiled coil</keyword>
<feature type="region of interest" description="Disordered" evidence="2">
    <location>
        <begin position="1"/>
        <end position="22"/>
    </location>
</feature>
<dbReference type="EMBL" id="LKMD01000104">
    <property type="protein sequence ID" value="PIA94243.1"/>
    <property type="molecule type" value="Genomic_DNA"/>
</dbReference>
<comment type="caution">
    <text evidence="3">The sequence shown here is derived from an EMBL/GenBank/DDBJ whole genome shotgun (WGS) entry which is preliminary data.</text>
</comment>
<feature type="region of interest" description="Disordered" evidence="2">
    <location>
        <begin position="42"/>
        <end position="116"/>
    </location>
</feature>
<protein>
    <submittedName>
        <fullName evidence="3">Uncharacterized protein</fullName>
    </submittedName>
</protein>
<proteinExistence type="predicted"/>
<feature type="coiled-coil region" evidence="1">
    <location>
        <begin position="382"/>
        <end position="409"/>
    </location>
</feature>
<dbReference type="OrthoDB" id="3634996at2759"/>
<feature type="compositionally biased region" description="Polar residues" evidence="2">
    <location>
        <begin position="87"/>
        <end position="101"/>
    </location>
</feature>
<feature type="coiled-coil region" evidence="1">
    <location>
        <begin position="438"/>
        <end position="521"/>
    </location>
</feature>
<dbReference type="AlphaFoldDB" id="A0A2G5HPR1"/>
<evidence type="ECO:0000313" key="4">
    <source>
        <dbReference type="Proteomes" id="UP000230605"/>
    </source>
</evidence>
<evidence type="ECO:0000256" key="2">
    <source>
        <dbReference type="SAM" id="MobiDB-lite"/>
    </source>
</evidence>
<organism evidence="3 4">
    <name type="scientific">Cercospora beticola</name>
    <name type="common">Sugarbeet leaf spot fungus</name>
    <dbReference type="NCBI Taxonomy" id="122368"/>
    <lineage>
        <taxon>Eukaryota</taxon>
        <taxon>Fungi</taxon>
        <taxon>Dikarya</taxon>
        <taxon>Ascomycota</taxon>
        <taxon>Pezizomycotina</taxon>
        <taxon>Dothideomycetes</taxon>
        <taxon>Dothideomycetidae</taxon>
        <taxon>Mycosphaerellales</taxon>
        <taxon>Mycosphaerellaceae</taxon>
        <taxon>Cercospora</taxon>
    </lineage>
</organism>
<evidence type="ECO:0000313" key="3">
    <source>
        <dbReference type="EMBL" id="PIA94243.1"/>
    </source>
</evidence>
<feature type="region of interest" description="Disordered" evidence="2">
    <location>
        <begin position="248"/>
        <end position="270"/>
    </location>
</feature>
<evidence type="ECO:0000256" key="1">
    <source>
        <dbReference type="SAM" id="Coils"/>
    </source>
</evidence>
<feature type="compositionally biased region" description="Basic and acidic residues" evidence="2">
    <location>
        <begin position="102"/>
        <end position="116"/>
    </location>
</feature>
<feature type="compositionally biased region" description="Basic and acidic residues" evidence="2">
    <location>
        <begin position="42"/>
        <end position="59"/>
    </location>
</feature>
<gene>
    <name evidence="3" type="ORF">CB0940_08633</name>
</gene>
<reference evidence="3 4" key="1">
    <citation type="submission" date="2015-10" db="EMBL/GenBank/DDBJ databases">
        <title>The cercosporin biosynthetic gene cluster was horizontally transferred to several fungal lineages and shown to be expanded in Cercospora beticola based on microsynteny with recipient genomes.</title>
        <authorList>
            <person name="De Jonge R."/>
            <person name="Ebert M.K."/>
            <person name="Suttle J.C."/>
            <person name="Jurick Ii W.M."/>
            <person name="Secor G.A."/>
            <person name="Thomma B.P."/>
            <person name="Van De Peer Y."/>
            <person name="Bolton M.D."/>
        </authorList>
    </citation>
    <scope>NUCLEOTIDE SEQUENCE [LARGE SCALE GENOMIC DNA]</scope>
    <source>
        <strain evidence="3 4">09-40</strain>
    </source>
</reference>
<sequence length="583" mass="66744">MAVDMSAFPSAPDHRFSQMIPKDVKRRSWRYLQERSEEYMRLEKPRQDSAIDFRDDKHNSQVSKLSEDQACSPISRSDGGQRVSDISKLSTDQRSSQVSKLSNEERQSQVSRQEAERILSTPVDNVSLVVDTKSLFTVHPDDVQFDFEAFDFLPGCRLSRPFFMPAPVARTRRSTMISRHSVVSVELIADFVKSRRITQDSDTLSPTCMSPYELQRLYENCIPQHPAGLDNHAQPLILDNPHPTTVDAVGSPKRRSNTISHSQDNKERVVSITRQRSKAHLQHKCSILIMDKAAAAERVDDANQMLAETKERLYRSKKDLYIREEHVRGLEVHATNMKKGMEEAMRNYSITSKELCSLRVFRWECSPSVPAQVLSMRQRKIHGELKMQIRDLERKLNTTMAELRCMEKKWKEAQNSLATCTKDLERQKSIINDRTQDLRIAEEAKARAVEALETAEQDLKSMRTQLEAAQQEDAAHTDPKADPVQELAKATKKAQRLSQCLDQAEADCEQTRDKIKQIKRESRAPDAVLQKKLMLARRELRDREELLGVVKQTNADLARKIADMEQQLGGRKHWSGNGGEARV</sequence>
<accession>A0A2G5HPR1</accession>
<dbReference type="Proteomes" id="UP000230605">
    <property type="component" value="Chromosome 6"/>
</dbReference>